<comment type="caution">
    <text evidence="4">The sequence shown here is derived from an EMBL/GenBank/DDBJ whole genome shotgun (WGS) entry which is preliminary data.</text>
</comment>
<name>A0A2U2BQ13_ALCFA</name>
<dbReference type="PANTHER" id="PTHR43581">
    <property type="entry name" value="ATP/GTP PHOSPHATASE"/>
    <property type="match status" value="1"/>
</dbReference>
<dbReference type="RefSeq" id="WP_109088538.1">
    <property type="nucleotide sequence ID" value="NZ_QEXO01000001.1"/>
</dbReference>
<dbReference type="InterPro" id="IPR003959">
    <property type="entry name" value="ATPase_AAA_core"/>
</dbReference>
<organism evidence="4 5">
    <name type="scientific">Alcaligenes faecalis</name>
    <dbReference type="NCBI Taxonomy" id="511"/>
    <lineage>
        <taxon>Bacteria</taxon>
        <taxon>Pseudomonadati</taxon>
        <taxon>Pseudomonadota</taxon>
        <taxon>Betaproteobacteria</taxon>
        <taxon>Burkholderiales</taxon>
        <taxon>Alcaligenaceae</taxon>
        <taxon>Alcaligenes</taxon>
    </lineage>
</organism>
<evidence type="ECO:0000259" key="3">
    <source>
        <dbReference type="Pfam" id="PF20469"/>
    </source>
</evidence>
<dbReference type="Pfam" id="PF20469">
    <property type="entry name" value="OLD-like_TOPRIM"/>
    <property type="match status" value="1"/>
</dbReference>
<dbReference type="GO" id="GO:0016887">
    <property type="term" value="F:ATP hydrolysis activity"/>
    <property type="evidence" value="ECO:0007669"/>
    <property type="project" value="InterPro"/>
</dbReference>
<dbReference type="InterPro" id="IPR027417">
    <property type="entry name" value="P-loop_NTPase"/>
</dbReference>
<gene>
    <name evidence="4" type="ORF">DF183_05045</name>
</gene>
<feature type="domain" description="Endonuclease GajA/Old nuclease/RecF-like AAA" evidence="1">
    <location>
        <begin position="1"/>
        <end position="51"/>
    </location>
</feature>
<dbReference type="EMBL" id="QEXO01000001">
    <property type="protein sequence ID" value="PWE16093.1"/>
    <property type="molecule type" value="Genomic_DNA"/>
</dbReference>
<dbReference type="PANTHER" id="PTHR43581:SF4">
    <property type="entry name" value="ATP_GTP PHOSPHATASE"/>
    <property type="match status" value="1"/>
</dbReference>
<feature type="domain" description="OLD protein-like TOPRIM" evidence="3">
    <location>
        <begin position="362"/>
        <end position="431"/>
    </location>
</feature>
<evidence type="ECO:0000313" key="5">
    <source>
        <dbReference type="Proteomes" id="UP000245216"/>
    </source>
</evidence>
<reference evidence="4 5" key="2">
    <citation type="submission" date="2018-05" db="EMBL/GenBank/DDBJ databases">
        <authorList>
            <person name="Lanie J.A."/>
            <person name="Ng W.-L."/>
            <person name="Kazmierczak K.M."/>
            <person name="Andrzejewski T.M."/>
            <person name="Davidsen T.M."/>
            <person name="Wayne K.J."/>
            <person name="Tettelin H."/>
            <person name="Glass J.I."/>
            <person name="Rusch D."/>
            <person name="Podicherti R."/>
            <person name="Tsui H.-C.T."/>
            <person name="Winkler M.E."/>
        </authorList>
    </citation>
    <scope>NUCLEOTIDE SEQUENCE [LARGE SCALE GENOMIC DNA]</scope>
    <source>
        <strain evidence="4 5">YBY</strain>
    </source>
</reference>
<dbReference type="Proteomes" id="UP000245216">
    <property type="component" value="Unassembled WGS sequence"/>
</dbReference>
<dbReference type="InterPro" id="IPR041685">
    <property type="entry name" value="AAA_GajA/Old/RecF-like"/>
</dbReference>
<dbReference type="Pfam" id="PF13175">
    <property type="entry name" value="AAA_15"/>
    <property type="match status" value="1"/>
</dbReference>
<evidence type="ECO:0000259" key="1">
    <source>
        <dbReference type="Pfam" id="PF13175"/>
    </source>
</evidence>
<dbReference type="AlphaFoldDB" id="A0A2U2BQ13"/>
<protein>
    <recommendedName>
        <fullName evidence="6">DUF2813 domain-containing protein</fullName>
    </recommendedName>
</protein>
<sequence>MKIRKIEIKNFRGVKELNWSLPNADIFCLIGKGDSSKSTILEAIRYAFYPQWNLTLNDADFYQCKVADAIVIEITIGALTEAFCSLEKYGQYLRGWNSAALKLTDEPEDHLESVLTVRLTVDKDLEPKWMVVCDRYPDGVPFKQGDRNKVSVGLIGAYSEKQLSWATGTALAKLTEAQSLNELLATASRTARASLDANRSVTLKNFDTAAEKSQETAKLLGVPVSDAYKAHLDLASINLKVGGLALHDGDIPLRQLGLGSRRMLLCGIQKMGLEEGHITLFDEVEFGLEPHRITRLIKHVREDKRGQYFLTTHSPTVLRELNIKELYVVHSKGGVVQITSAAKDGLEQLEVQGKIRSSTEAFLAKKVVVCEGATEVGFVRGFDDYQVGKGKDPLSYHGVTLLDARGASKIKDLAKAFKSLGYDVSVLADADAEDQFSTADVAELIERGVPVHVWSDKYSLEERAFQDLPWESVLVSLKFAQDDLGYQVCDQVRSRVQEPLDQDIENWLDSAELRIAIGSAAKKGKKDGKEPGWFKDTTRGDQWFKVVSAAFNDAEFLKKDLAVKLRALWTWAEHV</sequence>
<dbReference type="GO" id="GO:0005524">
    <property type="term" value="F:ATP binding"/>
    <property type="evidence" value="ECO:0007669"/>
    <property type="project" value="InterPro"/>
</dbReference>
<evidence type="ECO:0000313" key="4">
    <source>
        <dbReference type="EMBL" id="PWE16093.1"/>
    </source>
</evidence>
<dbReference type="Pfam" id="PF13304">
    <property type="entry name" value="AAA_21"/>
    <property type="match status" value="1"/>
</dbReference>
<proteinExistence type="predicted"/>
<evidence type="ECO:0008006" key="6">
    <source>
        <dbReference type="Google" id="ProtNLM"/>
    </source>
</evidence>
<feature type="domain" description="ATPase AAA-type core" evidence="2">
    <location>
        <begin position="246"/>
        <end position="318"/>
    </location>
</feature>
<reference evidence="4 5" key="1">
    <citation type="submission" date="2018-05" db="EMBL/GenBank/DDBJ databases">
        <title>Genome Sequence of an Efficient Indole-Degrading Bacterium, Alcaligenes sp.YBY.</title>
        <authorList>
            <person name="Yang B."/>
        </authorList>
    </citation>
    <scope>NUCLEOTIDE SEQUENCE [LARGE SCALE GENOMIC DNA]</scope>
    <source>
        <strain evidence="4 5">YBY</strain>
    </source>
</reference>
<dbReference type="InterPro" id="IPR051396">
    <property type="entry name" value="Bact_Antivir_Def_Nuclease"/>
</dbReference>
<accession>A0A2U2BQ13</accession>
<evidence type="ECO:0000259" key="2">
    <source>
        <dbReference type="Pfam" id="PF13304"/>
    </source>
</evidence>
<dbReference type="SUPFAM" id="SSF52540">
    <property type="entry name" value="P-loop containing nucleoside triphosphate hydrolases"/>
    <property type="match status" value="1"/>
</dbReference>
<dbReference type="Gene3D" id="3.40.50.300">
    <property type="entry name" value="P-loop containing nucleotide triphosphate hydrolases"/>
    <property type="match status" value="1"/>
</dbReference>
<dbReference type="InterPro" id="IPR034139">
    <property type="entry name" value="TOPRIM_OLD"/>
</dbReference>